<gene>
    <name evidence="4" type="ORF">TRFO_17268</name>
</gene>
<dbReference type="InterPro" id="IPR011990">
    <property type="entry name" value="TPR-like_helical_dom_sf"/>
</dbReference>
<proteinExistence type="predicted"/>
<dbReference type="PANTHER" id="PTHR44329:SF298">
    <property type="entry name" value="MIXED LINEAGE KINASE DOMAIN-LIKE PROTEIN"/>
    <property type="match status" value="1"/>
</dbReference>
<dbReference type="GO" id="GO:0005524">
    <property type="term" value="F:ATP binding"/>
    <property type="evidence" value="ECO:0007669"/>
    <property type="project" value="UniProtKB-KW"/>
</dbReference>
<dbReference type="InterPro" id="IPR001245">
    <property type="entry name" value="Ser-Thr/Tyr_kinase_cat_dom"/>
</dbReference>
<dbReference type="PRINTS" id="PR00109">
    <property type="entry name" value="TYRKINASE"/>
</dbReference>
<dbReference type="VEuPathDB" id="TrichDB:TRFO_17268"/>
<comment type="caution">
    <text evidence="4">The sequence shown here is derived from an EMBL/GenBank/DDBJ whole genome shotgun (WGS) entry which is preliminary data.</text>
</comment>
<protein>
    <recommendedName>
        <fullName evidence="3">Protein kinase domain-containing protein</fullName>
    </recommendedName>
</protein>
<dbReference type="Pfam" id="PF00069">
    <property type="entry name" value="Pkinase"/>
    <property type="match status" value="1"/>
</dbReference>
<accession>A0A1J4KNB0</accession>
<dbReference type="InterPro" id="IPR008271">
    <property type="entry name" value="Ser/Thr_kinase_AS"/>
</dbReference>
<dbReference type="SUPFAM" id="SSF56112">
    <property type="entry name" value="Protein kinase-like (PK-like)"/>
    <property type="match status" value="1"/>
</dbReference>
<organism evidence="4 5">
    <name type="scientific">Tritrichomonas foetus</name>
    <dbReference type="NCBI Taxonomy" id="1144522"/>
    <lineage>
        <taxon>Eukaryota</taxon>
        <taxon>Metamonada</taxon>
        <taxon>Parabasalia</taxon>
        <taxon>Tritrichomonadida</taxon>
        <taxon>Tritrichomonadidae</taxon>
        <taxon>Tritrichomonas</taxon>
    </lineage>
</organism>
<dbReference type="GO" id="GO:0004674">
    <property type="term" value="F:protein serine/threonine kinase activity"/>
    <property type="evidence" value="ECO:0007669"/>
    <property type="project" value="TreeGrafter"/>
</dbReference>
<keyword evidence="5" id="KW-1185">Reference proteome</keyword>
<dbReference type="GeneID" id="94834186"/>
<dbReference type="Gene3D" id="1.25.40.10">
    <property type="entry name" value="Tetratricopeptide repeat domain"/>
    <property type="match status" value="1"/>
</dbReference>
<dbReference type="InterPro" id="IPR011009">
    <property type="entry name" value="Kinase-like_dom_sf"/>
</dbReference>
<dbReference type="Proteomes" id="UP000179807">
    <property type="component" value="Unassembled WGS sequence"/>
</dbReference>
<dbReference type="PROSITE" id="PS50011">
    <property type="entry name" value="PROTEIN_KINASE_DOM"/>
    <property type="match status" value="1"/>
</dbReference>
<dbReference type="OrthoDB" id="4062651at2759"/>
<reference evidence="4" key="1">
    <citation type="submission" date="2016-10" db="EMBL/GenBank/DDBJ databases">
        <authorList>
            <person name="Benchimol M."/>
            <person name="Almeida L.G."/>
            <person name="Vasconcelos A.T."/>
            <person name="Perreira-Neves A."/>
            <person name="Rosa I.A."/>
            <person name="Tasca T."/>
            <person name="Bogo M.R."/>
            <person name="de Souza W."/>
        </authorList>
    </citation>
    <scope>NUCLEOTIDE SEQUENCE [LARGE SCALE GENOMIC DNA]</scope>
    <source>
        <strain evidence="4">K</strain>
    </source>
</reference>
<dbReference type="SMART" id="SM00220">
    <property type="entry name" value="S_TKc"/>
    <property type="match status" value="1"/>
</dbReference>
<dbReference type="RefSeq" id="XP_068365935.1">
    <property type="nucleotide sequence ID" value="XM_068499482.1"/>
</dbReference>
<dbReference type="InterPro" id="IPR051681">
    <property type="entry name" value="Ser/Thr_Kinases-Pseudokinases"/>
</dbReference>
<evidence type="ECO:0000313" key="4">
    <source>
        <dbReference type="EMBL" id="OHT12799.1"/>
    </source>
</evidence>
<dbReference type="SMART" id="SM00671">
    <property type="entry name" value="SEL1"/>
    <property type="match status" value="3"/>
</dbReference>
<dbReference type="InterPro" id="IPR000719">
    <property type="entry name" value="Prot_kinase_dom"/>
</dbReference>
<dbReference type="EMBL" id="MLAK01000555">
    <property type="protein sequence ID" value="OHT12799.1"/>
    <property type="molecule type" value="Genomic_DNA"/>
</dbReference>
<evidence type="ECO:0000256" key="1">
    <source>
        <dbReference type="ARBA" id="ARBA00022741"/>
    </source>
</evidence>
<dbReference type="PROSITE" id="PS00108">
    <property type="entry name" value="PROTEIN_KINASE_ST"/>
    <property type="match status" value="1"/>
</dbReference>
<dbReference type="Pfam" id="PF08238">
    <property type="entry name" value="Sel1"/>
    <property type="match status" value="3"/>
</dbReference>
<keyword evidence="2" id="KW-0067">ATP-binding</keyword>
<keyword evidence="1" id="KW-0547">Nucleotide-binding</keyword>
<dbReference type="PANTHER" id="PTHR44329">
    <property type="entry name" value="SERINE/THREONINE-PROTEIN KINASE TNNI3K-RELATED"/>
    <property type="match status" value="1"/>
</dbReference>
<dbReference type="Gene3D" id="1.10.510.10">
    <property type="entry name" value="Transferase(Phosphotransferase) domain 1"/>
    <property type="match status" value="1"/>
</dbReference>
<dbReference type="SUPFAM" id="SSF81901">
    <property type="entry name" value="HCP-like"/>
    <property type="match status" value="1"/>
</dbReference>
<evidence type="ECO:0000256" key="2">
    <source>
        <dbReference type="ARBA" id="ARBA00022840"/>
    </source>
</evidence>
<sequence>MDAFKFVVDLKNYKVKNKDSWSGSFGRVYVVEEKHTKKLFAAKTLHQSITSVSSQKQFFKEIGVMSHACHPLVVDFVGFNMCDFDNQNKPTIIMEYMPNGSLRDVLDQSRKKKIRFTNTLKQISMIGIAIAVEHLNNENIIHRDVKPQNVLMDDKLHPKLGDFGFSRIFDNDTSPFTTSALGTPIFTAPENIKKQLYSYKVDVYSYAMILYELASGVQPYINAANVHSLYNQVLHGIRPDTSCVKNKSLKKLIQKCWHGNPNKRPSFSEVVHLLITDSSLLLDDVDVNEIDEFLKQFNLKTSYKTNHQIEQTIDHQIEQTIDHQIEQTDSIISAKNVCVYGSNYNSSNHNHITNNINMQEGNNNVKRIFTTSNNEIINKFDIPGYEALNDTNKNLIEQAIGGDLESCTTVAYNLMHGYNDFPKCQKEARKYMKIAVELGDADATNMYAVSLRAEGQKDSAFAYFRRAAELGNTNAMMSLAEMLNNGEGCPVNQNEASQLIQMAADSGNILAIAKMSESSSELVEKISLDNDFFSPRTY</sequence>
<dbReference type="InterPro" id="IPR006597">
    <property type="entry name" value="Sel1-like"/>
</dbReference>
<dbReference type="AlphaFoldDB" id="A0A1J4KNB0"/>
<feature type="domain" description="Protein kinase" evidence="3">
    <location>
        <begin position="14"/>
        <end position="275"/>
    </location>
</feature>
<evidence type="ECO:0000313" key="5">
    <source>
        <dbReference type="Proteomes" id="UP000179807"/>
    </source>
</evidence>
<evidence type="ECO:0000259" key="3">
    <source>
        <dbReference type="PROSITE" id="PS50011"/>
    </source>
</evidence>
<dbReference type="CDD" id="cd13999">
    <property type="entry name" value="STKc_MAP3K-like"/>
    <property type="match status" value="1"/>
</dbReference>
<name>A0A1J4KNB0_9EUKA</name>